<name>A0A101LUH5_PICGL</name>
<gene>
    <name evidence="2" type="ORF">ABT39_MTgene2422</name>
</gene>
<geneLocation type="mitochondrion" evidence="2"/>
<protein>
    <submittedName>
        <fullName evidence="2">Uncharacterized protein</fullName>
    </submittedName>
</protein>
<evidence type="ECO:0000256" key="1">
    <source>
        <dbReference type="SAM" id="MobiDB-lite"/>
    </source>
</evidence>
<feature type="region of interest" description="Disordered" evidence="1">
    <location>
        <begin position="36"/>
        <end position="78"/>
    </location>
</feature>
<dbReference type="EMBL" id="LKAM01000017">
    <property type="protein sequence ID" value="KUM45587.1"/>
    <property type="molecule type" value="Genomic_DNA"/>
</dbReference>
<keyword evidence="2" id="KW-0496">Mitochondrion</keyword>
<accession>A0A101LUH5</accession>
<evidence type="ECO:0000313" key="2">
    <source>
        <dbReference type="EMBL" id="KUM45587.1"/>
    </source>
</evidence>
<comment type="caution">
    <text evidence="2">The sequence shown here is derived from an EMBL/GenBank/DDBJ whole genome shotgun (WGS) entry which is preliminary data.</text>
</comment>
<reference evidence="2" key="1">
    <citation type="journal article" date="2015" name="Genome Biol. Evol.">
        <title>Organellar Genomes of White Spruce (Picea glauca): Assembly and Annotation.</title>
        <authorList>
            <person name="Jackman S.D."/>
            <person name="Warren R.L."/>
            <person name="Gibb E.A."/>
            <person name="Vandervalk B.P."/>
            <person name="Mohamadi H."/>
            <person name="Chu J."/>
            <person name="Raymond A."/>
            <person name="Pleasance S."/>
            <person name="Coope R."/>
            <person name="Wildung M.R."/>
            <person name="Ritland C.E."/>
            <person name="Bousquet J."/>
            <person name="Jones S.J."/>
            <person name="Bohlmann J."/>
            <person name="Birol I."/>
        </authorList>
    </citation>
    <scope>NUCLEOTIDE SEQUENCE [LARGE SCALE GENOMIC DNA]</scope>
    <source>
        <tissue evidence="2">Flushing bud</tissue>
    </source>
</reference>
<proteinExistence type="predicted"/>
<sequence>MNVCRMLIRSRTNPSGRIGGSQSGEEYEVGMDTMDRVGRGAVNDGTVRQFGNRHPPPRFLSPTHRSESEFKQVGKTLW</sequence>
<dbReference type="AlphaFoldDB" id="A0A101LUH5"/>
<organism evidence="2">
    <name type="scientific">Picea glauca</name>
    <name type="common">White spruce</name>
    <name type="synonym">Pinus glauca</name>
    <dbReference type="NCBI Taxonomy" id="3330"/>
    <lineage>
        <taxon>Eukaryota</taxon>
        <taxon>Viridiplantae</taxon>
        <taxon>Streptophyta</taxon>
        <taxon>Embryophyta</taxon>
        <taxon>Tracheophyta</taxon>
        <taxon>Spermatophyta</taxon>
        <taxon>Pinopsida</taxon>
        <taxon>Pinidae</taxon>
        <taxon>Conifers I</taxon>
        <taxon>Pinales</taxon>
        <taxon>Pinaceae</taxon>
        <taxon>Picea</taxon>
    </lineage>
</organism>